<dbReference type="Gene3D" id="3.30.450.20">
    <property type="entry name" value="PAS domain"/>
    <property type="match status" value="5"/>
</dbReference>
<dbReference type="InterPro" id="IPR003661">
    <property type="entry name" value="HisK_dim/P_dom"/>
</dbReference>
<dbReference type="InterPro" id="IPR013656">
    <property type="entry name" value="PAS_4"/>
</dbReference>
<evidence type="ECO:0000259" key="9">
    <source>
        <dbReference type="PROSITE" id="PS50113"/>
    </source>
</evidence>
<dbReference type="InterPro" id="IPR003594">
    <property type="entry name" value="HATPase_dom"/>
</dbReference>
<gene>
    <name evidence="10" type="ORF">GJR95_16125</name>
</gene>
<feature type="domain" description="Histidine kinase" evidence="7">
    <location>
        <begin position="711"/>
        <end position="944"/>
    </location>
</feature>
<dbReference type="Pfam" id="PF08447">
    <property type="entry name" value="PAS_3"/>
    <property type="match status" value="1"/>
</dbReference>
<feature type="domain" description="PAC" evidence="9">
    <location>
        <begin position="92"/>
        <end position="144"/>
    </location>
</feature>
<sequence>MKKQTTSSRGRKQALRPVERHLATAFSRAAVGLVITRLTGTVIHVNNAFGQLTGYSPDELITNPFGLVMHPDELNLLENQLDKIVTGEQDSLDAQVRCIHKNGQPIWLKLHTTLLNDESGQTQSLFSIIEEITREVVMHNDQQKLLALVDNGLSFMAIADLEGRLTYINEAGRVLVGLDKEDLQAVKFVEDFYSPENYRLIQEVALPILLSQGHWTGRVELKHFKTGEPIPCQASGIRIDDPHSGKPLGRGFTMRDLRPELAAQEMERKLLTLVDNSIELMSILELDGKNSYINKAGIAMLGFENVQQVQQTPIAQLHAPEHFDLVEKEVLPSVMNTGSWSGEMLVRHLKTGEIFPVFNNTIRIDDPYSGQPMAVGAVMRDRRPEMLAQRTLEESELFSRNVFHHSPVAKVVFVGQDMIIRTVNEKMLALLGRDATIIGKTFREAIPELIETPLAQPLEQVFTSGETYYLPEVKIQVMRSDKADWAYYDCIYKALHNTAGAVYGVIVTASDVTGQVVARQKVEEAETALQGAIELAQLGTWEINLFTGQIDYSPRLRGWYGLDAAGPITQEQSVAAIRKIDLPLIQESIARAIARGSTGIYDIEYTVEAAYTGQERILRAQGKAYFDEEGVAYRISGTVQDVTTQRHLQLALEQQVQQRTEELEAINEELAANNEELMAASEEVMLANQRLEEANLLLTRSNQNLEQFAYIASHDLQEPLRKVQQFGDLLINRYGESLGEGRSHLERMQLAARRMSRLIKDLLAFSRISTSPAPTDSVALNEVIAVVLDNLAIAIGETNAELVVDELPMVHGDAMQLEQLFQNLLSNALKFSRPDGSGTNQPPQILVRAHRVRATDLEGLPKPARPTVFYQCIDVIDNGIGFDEKYLDRIFQVFQRLHGKDEFAGTGIGLAICQKVVTNHGGLITARSLPGQGATFSVYLPVLSQ</sequence>
<dbReference type="CDD" id="cd00082">
    <property type="entry name" value="HisKA"/>
    <property type="match status" value="1"/>
</dbReference>
<evidence type="ECO:0000256" key="6">
    <source>
        <dbReference type="SAM" id="Coils"/>
    </source>
</evidence>
<dbReference type="GO" id="GO:0000155">
    <property type="term" value="F:phosphorelay sensor kinase activity"/>
    <property type="evidence" value="ECO:0007669"/>
    <property type="project" value="InterPro"/>
</dbReference>
<dbReference type="AlphaFoldDB" id="A0A6P1VWK2"/>
<dbReference type="SMART" id="SM00091">
    <property type="entry name" value="PAS"/>
    <property type="match status" value="5"/>
</dbReference>
<keyword evidence="6" id="KW-0175">Coiled coil</keyword>
<accession>A0A6P1VWK2</accession>
<organism evidence="10 11">
    <name type="scientific">Spirosoma endbachense</name>
    <dbReference type="NCBI Taxonomy" id="2666025"/>
    <lineage>
        <taxon>Bacteria</taxon>
        <taxon>Pseudomonadati</taxon>
        <taxon>Bacteroidota</taxon>
        <taxon>Cytophagia</taxon>
        <taxon>Cytophagales</taxon>
        <taxon>Cytophagaceae</taxon>
        <taxon>Spirosoma</taxon>
    </lineage>
</organism>
<dbReference type="InterPro" id="IPR005467">
    <property type="entry name" value="His_kinase_dom"/>
</dbReference>
<dbReference type="PANTHER" id="PTHR43304:SF1">
    <property type="entry name" value="PAC DOMAIN-CONTAINING PROTEIN"/>
    <property type="match status" value="1"/>
</dbReference>
<dbReference type="CDD" id="cd00130">
    <property type="entry name" value="PAS"/>
    <property type="match status" value="2"/>
</dbReference>
<dbReference type="InterPro" id="IPR000700">
    <property type="entry name" value="PAS-assoc_C"/>
</dbReference>
<dbReference type="PANTHER" id="PTHR43304">
    <property type="entry name" value="PHYTOCHROME-LIKE PROTEIN CPH1"/>
    <property type="match status" value="1"/>
</dbReference>
<keyword evidence="11" id="KW-1185">Reference proteome</keyword>
<feature type="coiled-coil region" evidence="6">
    <location>
        <begin position="649"/>
        <end position="697"/>
    </location>
</feature>
<evidence type="ECO:0000256" key="2">
    <source>
        <dbReference type="ARBA" id="ARBA00012438"/>
    </source>
</evidence>
<keyword evidence="3" id="KW-0597">Phosphoprotein</keyword>
<evidence type="ECO:0000256" key="5">
    <source>
        <dbReference type="ARBA" id="ARBA00022777"/>
    </source>
</evidence>
<dbReference type="InterPro" id="IPR052162">
    <property type="entry name" value="Sensor_kinase/Photoreceptor"/>
</dbReference>
<evidence type="ECO:0000259" key="8">
    <source>
        <dbReference type="PROSITE" id="PS50112"/>
    </source>
</evidence>
<dbReference type="EMBL" id="CP045997">
    <property type="protein sequence ID" value="QHV96452.1"/>
    <property type="molecule type" value="Genomic_DNA"/>
</dbReference>
<dbReference type="SUPFAM" id="SSF55874">
    <property type="entry name" value="ATPase domain of HSP90 chaperone/DNA topoisomerase II/histidine kinase"/>
    <property type="match status" value="1"/>
</dbReference>
<dbReference type="SMART" id="SM00086">
    <property type="entry name" value="PAC"/>
    <property type="match status" value="4"/>
</dbReference>
<dbReference type="InterPro" id="IPR035965">
    <property type="entry name" value="PAS-like_dom_sf"/>
</dbReference>
<dbReference type="InterPro" id="IPR036097">
    <property type="entry name" value="HisK_dim/P_sf"/>
</dbReference>
<dbReference type="Gene3D" id="1.10.287.130">
    <property type="match status" value="1"/>
</dbReference>
<dbReference type="Proteomes" id="UP000464577">
    <property type="component" value="Chromosome"/>
</dbReference>
<dbReference type="InterPro" id="IPR036890">
    <property type="entry name" value="HATPase_C_sf"/>
</dbReference>
<dbReference type="PRINTS" id="PR00344">
    <property type="entry name" value="BCTRLSENSOR"/>
</dbReference>
<feature type="domain" description="PAS" evidence="8">
    <location>
        <begin position="141"/>
        <end position="213"/>
    </location>
</feature>
<keyword evidence="4" id="KW-0808">Transferase</keyword>
<dbReference type="KEGG" id="senf:GJR95_16125"/>
<dbReference type="SUPFAM" id="SSF47384">
    <property type="entry name" value="Homodimeric domain of signal transducing histidine kinase"/>
    <property type="match status" value="1"/>
</dbReference>
<evidence type="ECO:0000313" key="10">
    <source>
        <dbReference type="EMBL" id="QHV96452.1"/>
    </source>
</evidence>
<dbReference type="Pfam" id="PF13426">
    <property type="entry name" value="PAS_9"/>
    <property type="match status" value="2"/>
</dbReference>
<comment type="catalytic activity">
    <reaction evidence="1">
        <text>ATP + protein L-histidine = ADP + protein N-phospho-L-histidine.</text>
        <dbReference type="EC" id="2.7.13.3"/>
    </reaction>
</comment>
<dbReference type="InterPro" id="IPR013655">
    <property type="entry name" value="PAS_fold_3"/>
</dbReference>
<dbReference type="SUPFAM" id="SSF55785">
    <property type="entry name" value="PYP-like sensor domain (PAS domain)"/>
    <property type="match status" value="5"/>
</dbReference>
<dbReference type="PROSITE" id="PS50113">
    <property type="entry name" value="PAC"/>
    <property type="match status" value="2"/>
</dbReference>
<feature type="domain" description="PAC" evidence="9">
    <location>
        <begin position="601"/>
        <end position="654"/>
    </location>
</feature>
<dbReference type="InterPro" id="IPR001610">
    <property type="entry name" value="PAC"/>
</dbReference>
<dbReference type="NCBIfam" id="TIGR00229">
    <property type="entry name" value="sensory_box"/>
    <property type="match status" value="2"/>
</dbReference>
<evidence type="ECO:0000313" key="11">
    <source>
        <dbReference type="Proteomes" id="UP000464577"/>
    </source>
</evidence>
<proteinExistence type="predicted"/>
<dbReference type="PROSITE" id="PS50109">
    <property type="entry name" value="HIS_KIN"/>
    <property type="match status" value="1"/>
</dbReference>
<dbReference type="Gene3D" id="3.30.565.10">
    <property type="entry name" value="Histidine kinase-like ATPase, C-terminal domain"/>
    <property type="match status" value="1"/>
</dbReference>
<dbReference type="Pfam" id="PF08448">
    <property type="entry name" value="PAS_4"/>
    <property type="match status" value="1"/>
</dbReference>
<dbReference type="RefSeq" id="WP_162386859.1">
    <property type="nucleotide sequence ID" value="NZ_CP045997.1"/>
</dbReference>
<evidence type="ECO:0000256" key="4">
    <source>
        <dbReference type="ARBA" id="ARBA00022679"/>
    </source>
</evidence>
<keyword evidence="5" id="KW-0418">Kinase</keyword>
<dbReference type="SMART" id="SM00387">
    <property type="entry name" value="HATPase_c"/>
    <property type="match status" value="1"/>
</dbReference>
<protein>
    <recommendedName>
        <fullName evidence="2">histidine kinase</fullName>
        <ecNumber evidence="2">2.7.13.3</ecNumber>
    </recommendedName>
</protein>
<dbReference type="Pfam" id="PF00512">
    <property type="entry name" value="HisKA"/>
    <property type="match status" value="1"/>
</dbReference>
<dbReference type="EC" id="2.7.13.3" evidence="2"/>
<dbReference type="Pfam" id="PF02518">
    <property type="entry name" value="HATPase_c"/>
    <property type="match status" value="1"/>
</dbReference>
<reference evidence="10 11" key="1">
    <citation type="submission" date="2019-11" db="EMBL/GenBank/DDBJ databases">
        <title>Spirosoma endbachense sp. nov., isolated from a natural salt meadow.</title>
        <authorList>
            <person name="Rojas J."/>
            <person name="Ambika Manirajan B."/>
            <person name="Ratering S."/>
            <person name="Suarez C."/>
            <person name="Geissler-Plaum R."/>
            <person name="Schnell S."/>
        </authorList>
    </citation>
    <scope>NUCLEOTIDE SEQUENCE [LARGE SCALE GENOMIC DNA]</scope>
    <source>
        <strain evidence="10 11">I-24</strain>
    </source>
</reference>
<dbReference type="PROSITE" id="PS50112">
    <property type="entry name" value="PAS"/>
    <property type="match status" value="3"/>
</dbReference>
<dbReference type="SMART" id="SM00388">
    <property type="entry name" value="HisKA"/>
    <property type="match status" value="1"/>
</dbReference>
<evidence type="ECO:0000256" key="1">
    <source>
        <dbReference type="ARBA" id="ARBA00000085"/>
    </source>
</evidence>
<name>A0A6P1VWK2_9BACT</name>
<evidence type="ECO:0000256" key="3">
    <source>
        <dbReference type="ARBA" id="ARBA00022553"/>
    </source>
</evidence>
<feature type="domain" description="PAS" evidence="8">
    <location>
        <begin position="18"/>
        <end position="88"/>
    </location>
</feature>
<dbReference type="Gene3D" id="2.10.70.100">
    <property type="match status" value="1"/>
</dbReference>
<dbReference type="InterPro" id="IPR000014">
    <property type="entry name" value="PAS"/>
</dbReference>
<dbReference type="InterPro" id="IPR004358">
    <property type="entry name" value="Sig_transdc_His_kin-like_C"/>
</dbReference>
<evidence type="ECO:0000259" key="7">
    <source>
        <dbReference type="PROSITE" id="PS50109"/>
    </source>
</evidence>
<feature type="domain" description="PAS" evidence="8">
    <location>
        <begin position="266"/>
        <end position="338"/>
    </location>
</feature>